<dbReference type="SUPFAM" id="SSF48498">
    <property type="entry name" value="Tetracyclin repressor-like, C-terminal domain"/>
    <property type="match status" value="1"/>
</dbReference>
<dbReference type="SUPFAM" id="SSF46689">
    <property type="entry name" value="Homeodomain-like"/>
    <property type="match status" value="1"/>
</dbReference>
<organism evidence="6 7">
    <name type="scientific">Brevibacterium daeguense</name>
    <dbReference type="NCBI Taxonomy" id="909936"/>
    <lineage>
        <taxon>Bacteria</taxon>
        <taxon>Bacillati</taxon>
        <taxon>Actinomycetota</taxon>
        <taxon>Actinomycetes</taxon>
        <taxon>Micrococcales</taxon>
        <taxon>Brevibacteriaceae</taxon>
        <taxon>Brevibacterium</taxon>
    </lineage>
</organism>
<dbReference type="RefSeq" id="WP_236863934.1">
    <property type="nucleotide sequence ID" value="NZ_BAABAZ010000005.1"/>
</dbReference>
<dbReference type="InterPro" id="IPR036271">
    <property type="entry name" value="Tet_transcr_reg_TetR-rel_C_sf"/>
</dbReference>
<dbReference type="InterPro" id="IPR050109">
    <property type="entry name" value="HTH-type_TetR-like_transc_reg"/>
</dbReference>
<accession>A0ABP8EIT8</accession>
<dbReference type="InterPro" id="IPR009057">
    <property type="entry name" value="Homeodomain-like_sf"/>
</dbReference>
<name>A0ABP8EIT8_9MICO</name>
<protein>
    <submittedName>
        <fullName evidence="6">TetR/AcrR family transcriptional regulator</fullName>
    </submittedName>
</protein>
<comment type="caution">
    <text evidence="6">The sequence shown here is derived from an EMBL/GenBank/DDBJ whole genome shotgun (WGS) entry which is preliminary data.</text>
</comment>
<dbReference type="PRINTS" id="PR00455">
    <property type="entry name" value="HTHTETR"/>
</dbReference>
<feature type="domain" description="HTH tetR-type" evidence="5">
    <location>
        <begin position="2"/>
        <end position="62"/>
    </location>
</feature>
<dbReference type="PANTHER" id="PTHR30055">
    <property type="entry name" value="HTH-TYPE TRANSCRIPTIONAL REGULATOR RUTR"/>
    <property type="match status" value="1"/>
</dbReference>
<proteinExistence type="predicted"/>
<gene>
    <name evidence="6" type="ORF">GCM10022261_13840</name>
</gene>
<dbReference type="Pfam" id="PF00440">
    <property type="entry name" value="TetR_N"/>
    <property type="match status" value="1"/>
</dbReference>
<sequence>MTLTPESIVDTSLEVLSQFGMGDLSMRRLARELQVQPSALYWHVKNKQELFVLIAQRFTAEVDARCPASARPTPAVTCLALRDVLLAYRDGAEIFTLAYSLQPETVIPEALATALESQSLAVLLSFVLGQLMIEQNRSLLDVADDSAEDTFAAGLTALLRAT</sequence>
<keyword evidence="2 4" id="KW-0238">DNA-binding</keyword>
<keyword evidence="3" id="KW-0804">Transcription</keyword>
<evidence type="ECO:0000256" key="1">
    <source>
        <dbReference type="ARBA" id="ARBA00023015"/>
    </source>
</evidence>
<evidence type="ECO:0000259" key="5">
    <source>
        <dbReference type="PROSITE" id="PS50977"/>
    </source>
</evidence>
<dbReference type="EMBL" id="BAABAZ010000005">
    <property type="protein sequence ID" value="GAA4283853.1"/>
    <property type="molecule type" value="Genomic_DNA"/>
</dbReference>
<evidence type="ECO:0000313" key="6">
    <source>
        <dbReference type="EMBL" id="GAA4283853.1"/>
    </source>
</evidence>
<dbReference type="PROSITE" id="PS50977">
    <property type="entry name" value="HTH_TETR_2"/>
    <property type="match status" value="1"/>
</dbReference>
<dbReference type="Proteomes" id="UP001501586">
    <property type="component" value="Unassembled WGS sequence"/>
</dbReference>
<keyword evidence="1" id="KW-0805">Transcription regulation</keyword>
<evidence type="ECO:0000256" key="2">
    <source>
        <dbReference type="ARBA" id="ARBA00023125"/>
    </source>
</evidence>
<evidence type="ECO:0000256" key="3">
    <source>
        <dbReference type="ARBA" id="ARBA00023163"/>
    </source>
</evidence>
<feature type="DNA-binding region" description="H-T-H motif" evidence="4">
    <location>
        <begin position="25"/>
        <end position="44"/>
    </location>
</feature>
<evidence type="ECO:0000313" key="7">
    <source>
        <dbReference type="Proteomes" id="UP001501586"/>
    </source>
</evidence>
<dbReference type="PANTHER" id="PTHR30055:SF234">
    <property type="entry name" value="HTH-TYPE TRANSCRIPTIONAL REGULATOR BETI"/>
    <property type="match status" value="1"/>
</dbReference>
<dbReference type="InterPro" id="IPR001647">
    <property type="entry name" value="HTH_TetR"/>
</dbReference>
<evidence type="ECO:0000256" key="4">
    <source>
        <dbReference type="PROSITE-ProRule" id="PRU00335"/>
    </source>
</evidence>
<dbReference type="Gene3D" id="1.10.357.10">
    <property type="entry name" value="Tetracycline Repressor, domain 2"/>
    <property type="match status" value="1"/>
</dbReference>
<dbReference type="Gene3D" id="1.10.10.60">
    <property type="entry name" value="Homeodomain-like"/>
    <property type="match status" value="1"/>
</dbReference>
<reference evidence="7" key="1">
    <citation type="journal article" date="2019" name="Int. J. Syst. Evol. Microbiol.">
        <title>The Global Catalogue of Microorganisms (GCM) 10K type strain sequencing project: providing services to taxonomists for standard genome sequencing and annotation.</title>
        <authorList>
            <consortium name="The Broad Institute Genomics Platform"/>
            <consortium name="The Broad Institute Genome Sequencing Center for Infectious Disease"/>
            <person name="Wu L."/>
            <person name="Ma J."/>
        </authorList>
    </citation>
    <scope>NUCLEOTIDE SEQUENCE [LARGE SCALE GENOMIC DNA]</scope>
    <source>
        <strain evidence="7">JCM 17458</strain>
    </source>
</reference>
<keyword evidence="7" id="KW-1185">Reference proteome</keyword>